<dbReference type="AlphaFoldDB" id="A0A846H0N0"/>
<dbReference type="Proteomes" id="UP000031549">
    <property type="component" value="Unassembled WGS sequence"/>
</dbReference>
<dbReference type="InterPro" id="IPR029030">
    <property type="entry name" value="Caspase-like_dom_sf"/>
</dbReference>
<dbReference type="PANTHER" id="PTHR22576">
    <property type="entry name" value="MUCOSA ASSOCIATED LYMPHOID TISSUE LYMPHOMA TRANSLOCATION PROTEIN 1/PARACASPASE"/>
    <property type="match status" value="1"/>
</dbReference>
<dbReference type="EMBL" id="JTCM02000003">
    <property type="protein sequence ID" value="NEU71507.1"/>
    <property type="molecule type" value="Genomic_DNA"/>
</dbReference>
<keyword evidence="1" id="KW-0812">Transmembrane</keyword>
<keyword evidence="4" id="KW-1185">Reference proteome</keyword>
<dbReference type="Gene3D" id="1.20.120.1490">
    <property type="match status" value="1"/>
</dbReference>
<keyword evidence="1" id="KW-1133">Transmembrane helix</keyword>
<gene>
    <name evidence="3" type="ORF">PI95_002655</name>
</gene>
<dbReference type="GO" id="GO:0004197">
    <property type="term" value="F:cysteine-type endopeptidase activity"/>
    <property type="evidence" value="ECO:0007669"/>
    <property type="project" value="InterPro"/>
</dbReference>
<organism evidence="3 4">
    <name type="scientific">Hassallia byssoidea VB512170</name>
    <dbReference type="NCBI Taxonomy" id="1304833"/>
    <lineage>
        <taxon>Bacteria</taxon>
        <taxon>Bacillati</taxon>
        <taxon>Cyanobacteriota</taxon>
        <taxon>Cyanophyceae</taxon>
        <taxon>Nostocales</taxon>
        <taxon>Tolypothrichaceae</taxon>
        <taxon>Hassallia</taxon>
    </lineage>
</organism>
<dbReference type="PROSITE" id="PS50208">
    <property type="entry name" value="CASPASE_P20"/>
    <property type="match status" value="1"/>
</dbReference>
<dbReference type="InterPro" id="IPR001309">
    <property type="entry name" value="Pept_C14_p20"/>
</dbReference>
<feature type="domain" description="Caspase family p20" evidence="2">
    <location>
        <begin position="47"/>
        <end position="177"/>
    </location>
</feature>
<proteinExistence type="predicted"/>
<dbReference type="SUPFAM" id="SSF52129">
    <property type="entry name" value="Caspase-like"/>
    <property type="match status" value="1"/>
</dbReference>
<dbReference type="GO" id="GO:0006508">
    <property type="term" value="P:proteolysis"/>
    <property type="evidence" value="ECO:0007669"/>
    <property type="project" value="InterPro"/>
</dbReference>
<keyword evidence="1" id="KW-0472">Membrane</keyword>
<sequence>MFSYKSLLPIGAIILTPLTFYIFFVPTNQAQSQILPPAQKLLAVASQKRVALVIGNSHYLPGMELNNPRNDAEDMSKVLGELGFDVIKVLDADKKQMEIALEKFNSKLAQGSVGMFYYAGHGLQVDGENYLVPTDAKLITEKDVGYEALPVGKVQNIMEDSKTDANIIILDACRNNPFSRRWKRSTAAGGLAPIQTASGFYIAFATAPGGVASDGESKNGTFTSYLLKYIKIPNITIEQLFKKVRQGVFEETNKKQRPWESSSLIGEFSFNPVSIATNTPPPTPIAKPTISPTSPVPIANDNFFLGITRPNENLRETIARIRTAAEIGSPTISPTLLVPSISLTQQQKTQIEQIRANVRKQIEQVLTKEQNAQIKAALSAGKSSYEAIAAIKFTPQQVTQLQQIFVRLRQQMEAVLTPAQRAELERLQRAELERQRAELERLRPQTK</sequence>
<evidence type="ECO:0000313" key="3">
    <source>
        <dbReference type="EMBL" id="NEU71507.1"/>
    </source>
</evidence>
<dbReference type="RefSeq" id="WP_052324744.1">
    <property type="nucleotide sequence ID" value="NZ_JTCM02000003.1"/>
</dbReference>
<protein>
    <recommendedName>
        <fullName evidence="2">Caspase family p20 domain-containing protein</fullName>
    </recommendedName>
</protein>
<dbReference type="PANTHER" id="PTHR22576:SF37">
    <property type="entry name" value="MUCOSA-ASSOCIATED LYMPHOID TISSUE LYMPHOMA TRANSLOCATION PROTEIN 1"/>
    <property type="match status" value="1"/>
</dbReference>
<accession>A0A846H0N0</accession>
<comment type="caution">
    <text evidence="3">The sequence shown here is derived from an EMBL/GenBank/DDBJ whole genome shotgun (WGS) entry which is preliminary data.</text>
</comment>
<dbReference type="Gene3D" id="3.40.50.1460">
    <property type="match status" value="1"/>
</dbReference>
<evidence type="ECO:0000259" key="2">
    <source>
        <dbReference type="PROSITE" id="PS50208"/>
    </source>
</evidence>
<name>A0A846H0N0_9CYAN</name>
<dbReference type="Pfam" id="PF00656">
    <property type="entry name" value="Peptidase_C14"/>
    <property type="match status" value="1"/>
</dbReference>
<evidence type="ECO:0000313" key="4">
    <source>
        <dbReference type="Proteomes" id="UP000031549"/>
    </source>
</evidence>
<reference evidence="3 4" key="1">
    <citation type="journal article" date="2015" name="Genome Announc.">
        <title>Draft Genome Sequence of Cyanobacterium Hassallia byssoidea Strain VB512170, Isolated from Monuments in India.</title>
        <authorList>
            <person name="Singh D."/>
            <person name="Chandrababunaidu M.M."/>
            <person name="Panda A."/>
            <person name="Sen D."/>
            <person name="Bhattacharyya S."/>
            <person name="Adhikary S.P."/>
            <person name="Tripathy S."/>
        </authorList>
    </citation>
    <scope>NUCLEOTIDE SEQUENCE [LARGE SCALE GENOMIC DNA]</scope>
    <source>
        <strain evidence="3 4">VB512170</strain>
    </source>
</reference>
<dbReference type="InterPro" id="IPR052039">
    <property type="entry name" value="Caspase-related_regulators"/>
</dbReference>
<dbReference type="InterPro" id="IPR011600">
    <property type="entry name" value="Pept_C14_caspase"/>
</dbReference>
<evidence type="ECO:0000256" key="1">
    <source>
        <dbReference type="SAM" id="Phobius"/>
    </source>
</evidence>
<feature type="transmembrane region" description="Helical" evidence="1">
    <location>
        <begin position="7"/>
        <end position="24"/>
    </location>
</feature>